<sequence>MAHTTCAIALIKELSALTVDKLDTNAKVRDLAIGQARKLAIALQSPSAACRVLRLPELLIMILAKDVIMAKQLSALKRVNTIFREVIDETLQLRKKMQLETPGAGSVTDSALWYCRYDSLRSDPTFFLYPFRFTRTVLFCDADKGNNFRLEGSARCDCYQWAVQIELDPEWIEKNRTKTAGELFRGQLPCENPHASWRRMLCEPFHFGIGARSNHKYGHDTYEVWDVVLWGSRSTQPFRLDDMRSNTLEEVVKRCIKMTAKEWKRGFHNDAAGRLEQSDFLLTR</sequence>
<evidence type="ECO:0000313" key="1">
    <source>
        <dbReference type="EMBL" id="USW55784.1"/>
    </source>
</evidence>
<dbReference type="Proteomes" id="UP001056384">
    <property type="component" value="Chromosome 7"/>
</dbReference>
<accession>A0A9Q9EMS5</accession>
<proteinExistence type="predicted"/>
<keyword evidence="2" id="KW-1185">Reference proteome</keyword>
<reference evidence="1" key="1">
    <citation type="submission" date="2022-06" db="EMBL/GenBank/DDBJ databases">
        <title>Complete genome sequences of two strains of the flax pathogen Septoria linicola.</title>
        <authorList>
            <person name="Lapalu N."/>
            <person name="Simon A."/>
            <person name="Demenou B."/>
            <person name="Paumier D."/>
            <person name="Guillot M.-P."/>
            <person name="Gout L."/>
            <person name="Valade R."/>
        </authorList>
    </citation>
    <scope>NUCLEOTIDE SEQUENCE</scope>
    <source>
        <strain evidence="1">SE15195</strain>
    </source>
</reference>
<evidence type="ECO:0000313" key="2">
    <source>
        <dbReference type="Proteomes" id="UP001056384"/>
    </source>
</evidence>
<dbReference type="AlphaFoldDB" id="A0A9Q9EMS5"/>
<evidence type="ECO:0008006" key="3">
    <source>
        <dbReference type="Google" id="ProtNLM"/>
    </source>
</evidence>
<name>A0A9Q9EMS5_9PEZI</name>
<organism evidence="1 2">
    <name type="scientific">Septoria linicola</name>
    <dbReference type="NCBI Taxonomy" id="215465"/>
    <lineage>
        <taxon>Eukaryota</taxon>
        <taxon>Fungi</taxon>
        <taxon>Dikarya</taxon>
        <taxon>Ascomycota</taxon>
        <taxon>Pezizomycotina</taxon>
        <taxon>Dothideomycetes</taxon>
        <taxon>Dothideomycetidae</taxon>
        <taxon>Mycosphaerellales</taxon>
        <taxon>Mycosphaerellaceae</taxon>
        <taxon>Septoria</taxon>
    </lineage>
</organism>
<protein>
    <recommendedName>
        <fullName evidence="3">F-box domain-containing protein</fullName>
    </recommendedName>
</protein>
<dbReference type="EMBL" id="CP099424">
    <property type="protein sequence ID" value="USW55784.1"/>
    <property type="molecule type" value="Genomic_DNA"/>
</dbReference>
<gene>
    <name evidence="1" type="ORF">Slin15195_G091030</name>
</gene>